<dbReference type="InterPro" id="IPR036390">
    <property type="entry name" value="WH_DNA-bd_sf"/>
</dbReference>
<evidence type="ECO:0000256" key="1">
    <source>
        <dbReference type="ARBA" id="ARBA00023015"/>
    </source>
</evidence>
<dbReference type="Proteomes" id="UP000261257">
    <property type="component" value="Unassembled WGS sequence"/>
</dbReference>
<evidence type="ECO:0000259" key="4">
    <source>
        <dbReference type="PROSITE" id="PS50995"/>
    </source>
</evidence>
<dbReference type="RefSeq" id="WP_002603504.1">
    <property type="nucleotide sequence ID" value="NZ_CABIXC010000009.1"/>
</dbReference>
<evidence type="ECO:0000313" key="10">
    <source>
        <dbReference type="Proteomes" id="UP000261023"/>
    </source>
</evidence>
<dbReference type="EMBL" id="QTJW01000006">
    <property type="protein sequence ID" value="RGD70661.1"/>
    <property type="molecule type" value="Genomic_DNA"/>
</dbReference>
<dbReference type="SUPFAM" id="SSF46785">
    <property type="entry name" value="Winged helix' DNA-binding domain"/>
    <property type="match status" value="1"/>
</dbReference>
<evidence type="ECO:0000313" key="7">
    <source>
        <dbReference type="EMBL" id="RGJ06790.1"/>
    </source>
</evidence>
<sequence>MNDYSQMTVLMERIIHKYNQWENRKRTYGTKMLLTRSEIHTIAAVGDNPGINITALASALGVTKAAASQMIYKLVDKGVVEKAVSPYSDTEVVLNLTEEGQKNYIAHREIHTRSDEESLRLIQEMPEPFCGEMIQFLTAFEEIMDKRLKEE</sequence>
<dbReference type="OrthoDB" id="5358347at2"/>
<dbReference type="Proteomes" id="UP000095651">
    <property type="component" value="Unassembled WGS sequence"/>
</dbReference>
<reference evidence="5 9" key="1">
    <citation type="submission" date="2015-09" db="EMBL/GenBank/DDBJ databases">
        <authorList>
            <consortium name="Pathogen Informatics"/>
        </authorList>
    </citation>
    <scope>NUCLEOTIDE SEQUENCE [LARGE SCALE GENOMIC DNA]</scope>
    <source>
        <strain evidence="5 9">2789STDY5608850</strain>
    </source>
</reference>
<evidence type="ECO:0000313" key="8">
    <source>
        <dbReference type="EMBL" id="RGM09036.1"/>
    </source>
</evidence>
<dbReference type="Pfam" id="PF12802">
    <property type="entry name" value="MarR_2"/>
    <property type="match status" value="1"/>
</dbReference>
<reference evidence="10 11" key="2">
    <citation type="submission" date="2018-08" db="EMBL/GenBank/DDBJ databases">
        <title>A genome reference for cultivated species of the human gut microbiota.</title>
        <authorList>
            <person name="Zou Y."/>
            <person name="Xue W."/>
            <person name="Luo G."/>
        </authorList>
    </citation>
    <scope>NUCLEOTIDE SEQUENCE [LARGE SCALE GENOMIC DNA]</scope>
    <source>
        <strain evidence="6 10">AF19-13AC</strain>
        <strain evidence="8 11">TF05-11AC</strain>
        <strain evidence="7 12">TM09-12</strain>
    </source>
</reference>
<evidence type="ECO:0000256" key="3">
    <source>
        <dbReference type="ARBA" id="ARBA00023163"/>
    </source>
</evidence>
<protein>
    <submittedName>
        <fullName evidence="5">MarR family transcriptional regulator</fullName>
    </submittedName>
</protein>
<dbReference type="Proteomes" id="UP000263014">
    <property type="component" value="Unassembled WGS sequence"/>
</dbReference>
<evidence type="ECO:0000256" key="2">
    <source>
        <dbReference type="ARBA" id="ARBA00023125"/>
    </source>
</evidence>
<dbReference type="InterPro" id="IPR052067">
    <property type="entry name" value="Metal_resp_HTH_trans_reg"/>
</dbReference>
<organism evidence="5 9">
    <name type="scientific">Hungatella hathewayi</name>
    <dbReference type="NCBI Taxonomy" id="154046"/>
    <lineage>
        <taxon>Bacteria</taxon>
        <taxon>Bacillati</taxon>
        <taxon>Bacillota</taxon>
        <taxon>Clostridia</taxon>
        <taxon>Lachnospirales</taxon>
        <taxon>Lachnospiraceae</taxon>
        <taxon>Hungatella</taxon>
    </lineage>
</organism>
<gene>
    <name evidence="6" type="ORF">DWX31_10430</name>
    <name evidence="8" type="ORF">DXC39_03535</name>
    <name evidence="7" type="ORF">DXD79_05755</name>
    <name evidence="5" type="ORF">ERS852407_03524</name>
</gene>
<keyword evidence="3" id="KW-0804">Transcription</keyword>
<dbReference type="InterPro" id="IPR036388">
    <property type="entry name" value="WH-like_DNA-bd_sf"/>
</dbReference>
<dbReference type="PANTHER" id="PTHR35790:SF4">
    <property type="entry name" value="HTH-TYPE TRANSCRIPTIONAL REGULATOR PCHR"/>
    <property type="match status" value="1"/>
</dbReference>
<dbReference type="PANTHER" id="PTHR35790">
    <property type="entry name" value="HTH-TYPE TRANSCRIPTIONAL REGULATOR PCHR"/>
    <property type="match status" value="1"/>
</dbReference>
<feature type="domain" description="HTH marR-type" evidence="4">
    <location>
        <begin position="4"/>
        <end position="145"/>
    </location>
</feature>
<evidence type="ECO:0000313" key="12">
    <source>
        <dbReference type="Proteomes" id="UP000263014"/>
    </source>
</evidence>
<keyword evidence="1" id="KW-0805">Transcription regulation</keyword>
<dbReference type="EMBL" id="QSSQ01000001">
    <property type="protein sequence ID" value="RGM09036.1"/>
    <property type="molecule type" value="Genomic_DNA"/>
</dbReference>
<dbReference type="SMART" id="SM00347">
    <property type="entry name" value="HTH_MARR"/>
    <property type="match status" value="1"/>
</dbReference>
<dbReference type="EMBL" id="QSON01000002">
    <property type="protein sequence ID" value="RGJ06790.1"/>
    <property type="molecule type" value="Genomic_DNA"/>
</dbReference>
<dbReference type="GO" id="GO:0003677">
    <property type="term" value="F:DNA binding"/>
    <property type="evidence" value="ECO:0007669"/>
    <property type="project" value="UniProtKB-KW"/>
</dbReference>
<dbReference type="Gene3D" id="1.10.10.10">
    <property type="entry name" value="Winged helix-like DNA-binding domain superfamily/Winged helix DNA-binding domain"/>
    <property type="match status" value="1"/>
</dbReference>
<evidence type="ECO:0000313" key="6">
    <source>
        <dbReference type="EMBL" id="RGD70661.1"/>
    </source>
</evidence>
<proteinExistence type="predicted"/>
<dbReference type="AlphaFoldDB" id="A0A174GTH9"/>
<keyword evidence="2" id="KW-0238">DNA-binding</keyword>
<evidence type="ECO:0000313" key="11">
    <source>
        <dbReference type="Proteomes" id="UP000261257"/>
    </source>
</evidence>
<name>A0A174GTH9_9FIRM</name>
<dbReference type="Proteomes" id="UP000261023">
    <property type="component" value="Unassembled WGS sequence"/>
</dbReference>
<dbReference type="InterPro" id="IPR000835">
    <property type="entry name" value="HTH_MarR-typ"/>
</dbReference>
<dbReference type="PROSITE" id="PS50995">
    <property type="entry name" value="HTH_MARR_2"/>
    <property type="match status" value="1"/>
</dbReference>
<dbReference type="GO" id="GO:0003700">
    <property type="term" value="F:DNA-binding transcription factor activity"/>
    <property type="evidence" value="ECO:0007669"/>
    <property type="project" value="InterPro"/>
</dbReference>
<dbReference type="EMBL" id="CYZE01000009">
    <property type="protein sequence ID" value="CUO65992.1"/>
    <property type="molecule type" value="Genomic_DNA"/>
</dbReference>
<evidence type="ECO:0000313" key="5">
    <source>
        <dbReference type="EMBL" id="CUO65992.1"/>
    </source>
</evidence>
<evidence type="ECO:0000313" key="9">
    <source>
        <dbReference type="Proteomes" id="UP000095651"/>
    </source>
</evidence>
<accession>A0A174GTH9</accession>